<proteinExistence type="inferred from homology"/>
<feature type="transmembrane region" description="Helical" evidence="7">
    <location>
        <begin position="148"/>
        <end position="165"/>
    </location>
</feature>
<dbReference type="AlphaFoldDB" id="A0A1H4FEK8"/>
<evidence type="ECO:0000256" key="3">
    <source>
        <dbReference type="ARBA" id="ARBA00022475"/>
    </source>
</evidence>
<feature type="transmembrane region" description="Helical" evidence="7">
    <location>
        <begin position="75"/>
        <end position="103"/>
    </location>
</feature>
<evidence type="ECO:0000256" key="5">
    <source>
        <dbReference type="ARBA" id="ARBA00022989"/>
    </source>
</evidence>
<dbReference type="PANTHER" id="PTHR43663">
    <property type="entry name" value="CHROMATE TRANSPORT PROTEIN-RELATED"/>
    <property type="match status" value="1"/>
</dbReference>
<reference evidence="8 9" key="1">
    <citation type="submission" date="2016-10" db="EMBL/GenBank/DDBJ databases">
        <authorList>
            <person name="de Groot N.N."/>
        </authorList>
    </citation>
    <scope>NUCLEOTIDE SEQUENCE [LARGE SCALE GENOMIC DNA]</scope>
    <source>
        <strain evidence="8 9">DSM 25383</strain>
    </source>
</reference>
<dbReference type="Pfam" id="PF02417">
    <property type="entry name" value="Chromate_transp"/>
    <property type="match status" value="1"/>
</dbReference>
<keyword evidence="3" id="KW-1003">Cell membrane</keyword>
<evidence type="ECO:0000256" key="7">
    <source>
        <dbReference type="SAM" id="Phobius"/>
    </source>
</evidence>
<sequence length="190" mass="20728">MILWQLFISYLKIGFFGFGGGYAMLSLIQNEVVVQHQWMTNAQFADIVAVSQITPGPIAINSATYVGYSVGIQTGHLWCGILGSVIATFAVCLPSLTLMILVARFFMRLKHNRLVEGAMRGMRPAVIGMIAAAALLLIFPHSDAPGDQNFIDAWSWVLFGGVFAGSWRKVNPILLIVLSAAAGILIYYVF</sequence>
<accession>A0A1H4FEK8</accession>
<evidence type="ECO:0000256" key="1">
    <source>
        <dbReference type="ARBA" id="ARBA00004651"/>
    </source>
</evidence>
<gene>
    <name evidence="8" type="ORF">SAMN05444145_11030</name>
</gene>
<dbReference type="PANTHER" id="PTHR43663:SF1">
    <property type="entry name" value="CHROMATE TRANSPORTER"/>
    <property type="match status" value="1"/>
</dbReference>
<dbReference type="Proteomes" id="UP000183253">
    <property type="component" value="Unassembled WGS sequence"/>
</dbReference>
<organism evidence="8 9">
    <name type="scientific">Alistipes timonensis JC136</name>
    <dbReference type="NCBI Taxonomy" id="1033731"/>
    <lineage>
        <taxon>Bacteria</taxon>
        <taxon>Pseudomonadati</taxon>
        <taxon>Bacteroidota</taxon>
        <taxon>Bacteroidia</taxon>
        <taxon>Bacteroidales</taxon>
        <taxon>Rikenellaceae</taxon>
        <taxon>Alistipes</taxon>
    </lineage>
</organism>
<keyword evidence="6 7" id="KW-0472">Membrane</keyword>
<feature type="transmembrane region" description="Helical" evidence="7">
    <location>
        <begin position="172"/>
        <end position="189"/>
    </location>
</feature>
<name>A0A1H4FEK8_9BACT</name>
<comment type="subcellular location">
    <subcellularLocation>
        <location evidence="1">Cell membrane</location>
        <topology evidence="1">Multi-pass membrane protein</topology>
    </subcellularLocation>
</comment>
<evidence type="ECO:0000256" key="4">
    <source>
        <dbReference type="ARBA" id="ARBA00022692"/>
    </source>
</evidence>
<evidence type="ECO:0000313" key="8">
    <source>
        <dbReference type="EMBL" id="SEA95793.1"/>
    </source>
</evidence>
<evidence type="ECO:0000313" key="9">
    <source>
        <dbReference type="Proteomes" id="UP000183253"/>
    </source>
</evidence>
<keyword evidence="9" id="KW-1185">Reference proteome</keyword>
<dbReference type="GO" id="GO:0015109">
    <property type="term" value="F:chromate transmembrane transporter activity"/>
    <property type="evidence" value="ECO:0007669"/>
    <property type="project" value="InterPro"/>
</dbReference>
<comment type="similarity">
    <text evidence="2">Belongs to the chromate ion transporter (CHR) (TC 2.A.51) family.</text>
</comment>
<keyword evidence="5 7" id="KW-1133">Transmembrane helix</keyword>
<feature type="transmembrane region" description="Helical" evidence="7">
    <location>
        <begin position="7"/>
        <end position="28"/>
    </location>
</feature>
<dbReference type="RefSeq" id="WP_010266008.1">
    <property type="nucleotide sequence ID" value="NZ_CAEG01000017.1"/>
</dbReference>
<dbReference type="STRING" id="1033731.SAMN05444145_11030"/>
<protein>
    <submittedName>
        <fullName evidence="8">Chromate transporter</fullName>
    </submittedName>
</protein>
<dbReference type="OrthoDB" id="9788907at2"/>
<dbReference type="EMBL" id="FNRI01000010">
    <property type="protein sequence ID" value="SEA95793.1"/>
    <property type="molecule type" value="Genomic_DNA"/>
</dbReference>
<evidence type="ECO:0000256" key="6">
    <source>
        <dbReference type="ARBA" id="ARBA00023136"/>
    </source>
</evidence>
<dbReference type="InterPro" id="IPR003370">
    <property type="entry name" value="Chromate_transpt"/>
</dbReference>
<feature type="transmembrane region" description="Helical" evidence="7">
    <location>
        <begin position="124"/>
        <end position="142"/>
    </location>
</feature>
<keyword evidence="4 7" id="KW-0812">Transmembrane</keyword>
<evidence type="ECO:0000256" key="2">
    <source>
        <dbReference type="ARBA" id="ARBA00005262"/>
    </source>
</evidence>
<dbReference type="GO" id="GO:0005886">
    <property type="term" value="C:plasma membrane"/>
    <property type="evidence" value="ECO:0007669"/>
    <property type="project" value="UniProtKB-SubCell"/>
</dbReference>
<dbReference type="InterPro" id="IPR052518">
    <property type="entry name" value="CHR_Transporter"/>
</dbReference>